<evidence type="ECO:0000313" key="2">
    <source>
        <dbReference type="Proteomes" id="UP000321776"/>
    </source>
</evidence>
<name>A0A5C6V5A1_9BURK</name>
<protein>
    <submittedName>
        <fullName evidence="1">HutD family protein</fullName>
    </submittedName>
</protein>
<dbReference type="InterPro" id="IPR010282">
    <property type="entry name" value="Uncharacterised_HutD/Ves"/>
</dbReference>
<comment type="caution">
    <text evidence="1">The sequence shown here is derived from an EMBL/GenBank/DDBJ whole genome shotgun (WGS) entry which is preliminary data.</text>
</comment>
<proteinExistence type="predicted"/>
<dbReference type="InterPro" id="IPR014710">
    <property type="entry name" value="RmlC-like_jellyroll"/>
</dbReference>
<dbReference type="AlphaFoldDB" id="A0A5C6V5A1"/>
<sequence>MASAPFPEDAPMSAVIVREIASVPSEKWRNGKGVTKTLAMDGTNWRVSIAEVERDGPYSTFEGMTRLSIVLRGNGVVLRADDLITTLTPLAAAEYDGAISWDASLTDGPVTALNVMCKRSVRRSTIRALTGAAIVPAGASAIVLAVGRACHVSALSETALQRIDANSFAVFRNLEHPVRIIPDTSHGEDRGFGLVPQLVTVEAATA</sequence>
<dbReference type="Gene3D" id="2.60.120.10">
    <property type="entry name" value="Jelly Rolls"/>
    <property type="match status" value="1"/>
</dbReference>
<dbReference type="Proteomes" id="UP000321776">
    <property type="component" value="Unassembled WGS sequence"/>
</dbReference>
<dbReference type="Pfam" id="PF05962">
    <property type="entry name" value="HutD"/>
    <property type="match status" value="1"/>
</dbReference>
<dbReference type="PANTHER" id="PTHR37943:SF1">
    <property type="entry name" value="PROTEIN VES"/>
    <property type="match status" value="1"/>
</dbReference>
<dbReference type="PANTHER" id="PTHR37943">
    <property type="entry name" value="PROTEIN VES"/>
    <property type="match status" value="1"/>
</dbReference>
<reference evidence="1 2" key="1">
    <citation type="journal article" date="2018" name="Int. J. Syst. Evol. Microbiol.">
        <title>Paraburkholderia azotifigens sp. nov., a nitrogen-fixing bacterium isolated from paddy soil.</title>
        <authorList>
            <person name="Choi G.M."/>
            <person name="Im W.T."/>
        </authorList>
    </citation>
    <scope>NUCLEOTIDE SEQUENCE [LARGE SCALE GENOMIC DNA]</scope>
    <source>
        <strain evidence="1 2">NF 2-5-3</strain>
    </source>
</reference>
<gene>
    <name evidence="1" type="ORF">FRZ40_35980</name>
</gene>
<dbReference type="SUPFAM" id="SSF51182">
    <property type="entry name" value="RmlC-like cupins"/>
    <property type="match status" value="1"/>
</dbReference>
<dbReference type="InterPro" id="IPR011051">
    <property type="entry name" value="RmlC_Cupin_sf"/>
</dbReference>
<evidence type="ECO:0000313" key="1">
    <source>
        <dbReference type="EMBL" id="TXC79741.1"/>
    </source>
</evidence>
<dbReference type="EMBL" id="VOQS01000005">
    <property type="protein sequence ID" value="TXC79741.1"/>
    <property type="molecule type" value="Genomic_DNA"/>
</dbReference>
<accession>A0A5C6V5A1</accession>
<organism evidence="1 2">
    <name type="scientific">Paraburkholderia azotifigens</name>
    <dbReference type="NCBI Taxonomy" id="2057004"/>
    <lineage>
        <taxon>Bacteria</taxon>
        <taxon>Pseudomonadati</taxon>
        <taxon>Pseudomonadota</taxon>
        <taxon>Betaproteobacteria</taxon>
        <taxon>Burkholderiales</taxon>
        <taxon>Burkholderiaceae</taxon>
        <taxon>Paraburkholderia</taxon>
    </lineage>
</organism>